<reference evidence="3 4" key="1">
    <citation type="submission" date="2020-08" db="EMBL/GenBank/DDBJ databases">
        <title>Sequencing the genomes of 1000 actinobacteria strains.</title>
        <authorList>
            <person name="Klenk H.-P."/>
        </authorList>
    </citation>
    <scope>NUCLEOTIDE SEQUENCE [LARGE SCALE GENOMIC DNA]</scope>
    <source>
        <strain evidence="3 4">DSM 45859</strain>
    </source>
</reference>
<dbReference type="SUPFAM" id="SSF50129">
    <property type="entry name" value="GroES-like"/>
    <property type="match status" value="1"/>
</dbReference>
<comment type="caution">
    <text evidence="3">The sequence shown here is derived from an EMBL/GenBank/DDBJ whole genome shotgun (WGS) entry which is preliminary data.</text>
</comment>
<dbReference type="Proteomes" id="UP000581769">
    <property type="component" value="Unassembled WGS sequence"/>
</dbReference>
<evidence type="ECO:0000313" key="4">
    <source>
        <dbReference type="Proteomes" id="UP000581769"/>
    </source>
</evidence>
<dbReference type="GO" id="GO:0016651">
    <property type="term" value="F:oxidoreductase activity, acting on NAD(P)H"/>
    <property type="evidence" value="ECO:0007669"/>
    <property type="project" value="TreeGrafter"/>
</dbReference>
<dbReference type="Gene3D" id="3.90.180.10">
    <property type="entry name" value="Medium-chain alcohol dehydrogenases, catalytic domain"/>
    <property type="match status" value="2"/>
</dbReference>
<gene>
    <name evidence="3" type="ORF">BJY18_006365</name>
</gene>
<protein>
    <submittedName>
        <fullName evidence="3">NADPH:quinone reductase-like Zn-dependent oxidoreductase</fullName>
    </submittedName>
</protein>
<keyword evidence="4" id="KW-1185">Reference proteome</keyword>
<dbReference type="RefSeq" id="WP_312874016.1">
    <property type="nucleotide sequence ID" value="NZ_JACHMG010000001.1"/>
</dbReference>
<dbReference type="Gene3D" id="3.40.50.720">
    <property type="entry name" value="NAD(P)-binding Rossmann-like Domain"/>
    <property type="match status" value="1"/>
</dbReference>
<organism evidence="3 4">
    <name type="scientific">Amycolatopsis jiangsuensis</name>
    <dbReference type="NCBI Taxonomy" id="1181879"/>
    <lineage>
        <taxon>Bacteria</taxon>
        <taxon>Bacillati</taxon>
        <taxon>Actinomycetota</taxon>
        <taxon>Actinomycetes</taxon>
        <taxon>Pseudonocardiales</taxon>
        <taxon>Pseudonocardiaceae</taxon>
        <taxon>Amycolatopsis</taxon>
    </lineage>
</organism>
<dbReference type="InterPro" id="IPR011032">
    <property type="entry name" value="GroES-like_sf"/>
</dbReference>
<proteinExistence type="predicted"/>
<dbReference type="PANTHER" id="PTHR48106:SF18">
    <property type="entry name" value="QUINONE OXIDOREDUCTASE PIG3"/>
    <property type="match status" value="1"/>
</dbReference>
<keyword evidence="2" id="KW-0560">Oxidoreductase</keyword>
<dbReference type="GO" id="GO:0070402">
    <property type="term" value="F:NADPH binding"/>
    <property type="evidence" value="ECO:0007669"/>
    <property type="project" value="TreeGrafter"/>
</dbReference>
<evidence type="ECO:0000256" key="2">
    <source>
        <dbReference type="ARBA" id="ARBA00023002"/>
    </source>
</evidence>
<sequence>MLRRPDTWTDGRLGWYSCWTLGSECDGGFAEYVVAPGSEAYGVRCDWSDAELASVPCAFSTAENLLDLRTIYLKDLSLFGCTFQDDVVFANVIDHVEKGHIRPVVAKTYPLAAIRQAQEDFLRKVHTGKLVLVP</sequence>
<dbReference type="Pfam" id="PF13602">
    <property type="entry name" value="ADH_zinc_N_2"/>
    <property type="match status" value="1"/>
</dbReference>
<accession>A0A840J498</accession>
<dbReference type="EMBL" id="JACHMG010000001">
    <property type="protein sequence ID" value="MBB4688880.1"/>
    <property type="molecule type" value="Genomic_DNA"/>
</dbReference>
<dbReference type="AlphaFoldDB" id="A0A840J498"/>
<evidence type="ECO:0000313" key="3">
    <source>
        <dbReference type="EMBL" id="MBB4688880.1"/>
    </source>
</evidence>
<name>A0A840J498_9PSEU</name>
<dbReference type="PANTHER" id="PTHR48106">
    <property type="entry name" value="QUINONE OXIDOREDUCTASE PIG3-RELATED"/>
    <property type="match status" value="1"/>
</dbReference>
<keyword evidence="1" id="KW-0521">NADP</keyword>
<evidence type="ECO:0000256" key="1">
    <source>
        <dbReference type="ARBA" id="ARBA00022857"/>
    </source>
</evidence>